<proteinExistence type="inferred from homology"/>
<dbReference type="GO" id="GO:0005886">
    <property type="term" value="C:plasma membrane"/>
    <property type="evidence" value="ECO:0007669"/>
    <property type="project" value="UniProtKB-SubCell"/>
</dbReference>
<evidence type="ECO:0000256" key="4">
    <source>
        <dbReference type="ARBA" id="ARBA00022475"/>
    </source>
</evidence>
<dbReference type="InterPro" id="IPR010129">
    <property type="entry name" value="T1SS_HlyD"/>
</dbReference>
<keyword evidence="8 9" id="KW-0472">Membrane</keyword>
<dbReference type="Pfam" id="PF26002">
    <property type="entry name" value="Beta-barrel_AprE"/>
    <property type="match status" value="1"/>
</dbReference>
<evidence type="ECO:0000256" key="8">
    <source>
        <dbReference type="ARBA" id="ARBA00023136"/>
    </source>
</evidence>
<dbReference type="Proteomes" id="UP000001953">
    <property type="component" value="Chromosome"/>
</dbReference>
<evidence type="ECO:0000256" key="10">
    <source>
        <dbReference type="SAM" id="Coils"/>
    </source>
</evidence>
<keyword evidence="3 9" id="KW-0813">Transport</keyword>
<evidence type="ECO:0000256" key="6">
    <source>
        <dbReference type="ARBA" id="ARBA00022692"/>
    </source>
</evidence>
<dbReference type="GO" id="GO:0015031">
    <property type="term" value="P:protein transport"/>
    <property type="evidence" value="ECO:0007669"/>
    <property type="project" value="InterPro"/>
</dbReference>
<keyword evidence="5 9" id="KW-0997">Cell inner membrane</keyword>
<gene>
    <name evidence="13" type="ordered locus">Nham_3025</name>
</gene>
<feature type="coiled-coil region" evidence="10">
    <location>
        <begin position="154"/>
        <end position="195"/>
    </location>
</feature>
<dbReference type="AlphaFoldDB" id="Q1QJ26"/>
<dbReference type="KEGG" id="nha:Nham_3025"/>
<dbReference type="PANTHER" id="PTHR30386">
    <property type="entry name" value="MEMBRANE FUSION SUBUNIT OF EMRAB-TOLC MULTIDRUG EFFLUX PUMP"/>
    <property type="match status" value="1"/>
</dbReference>
<organism evidence="13 14">
    <name type="scientific">Nitrobacter hamburgensis (strain DSM 10229 / NCIMB 13809 / X14)</name>
    <dbReference type="NCBI Taxonomy" id="323097"/>
    <lineage>
        <taxon>Bacteria</taxon>
        <taxon>Pseudomonadati</taxon>
        <taxon>Pseudomonadota</taxon>
        <taxon>Alphaproteobacteria</taxon>
        <taxon>Hyphomicrobiales</taxon>
        <taxon>Nitrobacteraceae</taxon>
        <taxon>Nitrobacter</taxon>
    </lineage>
</organism>
<reference evidence="13 14" key="1">
    <citation type="submission" date="2006-03" db="EMBL/GenBank/DDBJ databases">
        <title>Complete sequence of chromosome of Nitrobacter hamburgensis X14.</title>
        <authorList>
            <consortium name="US DOE Joint Genome Institute"/>
            <person name="Copeland A."/>
            <person name="Lucas S."/>
            <person name="Lapidus A."/>
            <person name="Barry K."/>
            <person name="Detter J.C."/>
            <person name="Glavina del Rio T."/>
            <person name="Hammon N."/>
            <person name="Israni S."/>
            <person name="Dalin E."/>
            <person name="Tice H."/>
            <person name="Pitluck S."/>
            <person name="Chain P."/>
            <person name="Malfatti S."/>
            <person name="Shin M."/>
            <person name="Vergez L."/>
            <person name="Schmutz J."/>
            <person name="Larimer F."/>
            <person name="Land M."/>
            <person name="Hauser L."/>
            <person name="Kyrpides N."/>
            <person name="Ivanova N."/>
            <person name="Ward B."/>
            <person name="Arp D."/>
            <person name="Klotz M."/>
            <person name="Stein L."/>
            <person name="O'Mullan G."/>
            <person name="Starkenburg S."/>
            <person name="Sayavedra L."/>
            <person name="Poret-Peterson A.T."/>
            <person name="Gentry M.E."/>
            <person name="Bruce D."/>
            <person name="Richardson P."/>
        </authorList>
    </citation>
    <scope>NUCLEOTIDE SEQUENCE [LARGE SCALE GENOMIC DNA]</scope>
    <source>
        <strain evidence="14">DSM 10229 / NCIMB 13809 / X14</strain>
    </source>
</reference>
<evidence type="ECO:0000313" key="14">
    <source>
        <dbReference type="Proteomes" id="UP000001953"/>
    </source>
</evidence>
<evidence type="ECO:0000259" key="11">
    <source>
        <dbReference type="Pfam" id="PF25994"/>
    </source>
</evidence>
<feature type="transmembrane region" description="Helical" evidence="9">
    <location>
        <begin position="12"/>
        <end position="35"/>
    </location>
</feature>
<dbReference type="InterPro" id="IPR058781">
    <property type="entry name" value="HH_AprE-like"/>
</dbReference>
<dbReference type="Pfam" id="PF25994">
    <property type="entry name" value="HH_AprE"/>
    <property type="match status" value="1"/>
</dbReference>
<sequence>MSNNLDSAQHSIQRYLLAGTFLVLLVTFGIGGWAATTELSSAVVAPGVLVVDSSVKKVQHPTGGVIGELRVRDGDHVRAGDILVRLDETQTRAAATIITKSVDELLARQARLETERDNIPELAFPAALLDRAHDPASDAARAVAAERSLFDLRRQAREGQKSQLKERSAQLQDEIKGYQGQVEAKKKEVDFIQQELEGVRTLFQKNLVPISRLTALERDSARIEGERSQLSGMIAQAKGKTAEIQLQIIQIDQDLRSEVGKDLVEVRSKISEMAERKIAAVDQLQRIDIRAPQDGVVYQLSVHTVGGVIAPGEQIMLIVPDADTLAVEVKIAPQDIDHVHVGQLAILRFSAFNQHTTPEITGAVSVISPDLTQDQRTGTSFYTTRIALKPEELERLGSVKLIPGMPADAFIQMGDRTVLSYLMKPLRDQAARAFKEK</sequence>
<accession>Q1QJ26</accession>
<dbReference type="eggNOG" id="COG0845">
    <property type="taxonomic scope" value="Bacteria"/>
</dbReference>
<feature type="domain" description="AprE-like long alpha-helical hairpin" evidence="11">
    <location>
        <begin position="92"/>
        <end position="283"/>
    </location>
</feature>
<evidence type="ECO:0000256" key="7">
    <source>
        <dbReference type="ARBA" id="ARBA00022989"/>
    </source>
</evidence>
<keyword evidence="7 9" id="KW-1133">Transmembrane helix</keyword>
<keyword evidence="4 9" id="KW-1003">Cell membrane</keyword>
<evidence type="ECO:0000256" key="9">
    <source>
        <dbReference type="RuleBase" id="RU365093"/>
    </source>
</evidence>
<dbReference type="RefSeq" id="WP_011511431.1">
    <property type="nucleotide sequence ID" value="NC_007964.1"/>
</dbReference>
<comment type="subcellular location">
    <subcellularLocation>
        <location evidence="1 9">Cell inner membrane</location>
        <topology evidence="1 9">Single-pass membrane protein</topology>
    </subcellularLocation>
</comment>
<dbReference type="STRING" id="323097.Nham_3025"/>
<keyword evidence="10" id="KW-0175">Coiled coil</keyword>
<dbReference type="PRINTS" id="PR01490">
    <property type="entry name" value="RTXTOXIND"/>
</dbReference>
<dbReference type="Gene3D" id="2.40.30.170">
    <property type="match status" value="1"/>
</dbReference>
<dbReference type="InterPro" id="IPR050739">
    <property type="entry name" value="MFP"/>
</dbReference>
<dbReference type="NCBIfam" id="TIGR01843">
    <property type="entry name" value="type_I_hlyD"/>
    <property type="match status" value="1"/>
</dbReference>
<feature type="domain" description="AprE-like beta-barrel" evidence="12">
    <location>
        <begin position="325"/>
        <end position="414"/>
    </location>
</feature>
<dbReference type="HOGENOM" id="CLU_023976_1_1_5"/>
<dbReference type="EMBL" id="CP000319">
    <property type="protein sequence ID" value="ABE63771.1"/>
    <property type="molecule type" value="Genomic_DNA"/>
</dbReference>
<dbReference type="PANTHER" id="PTHR30386:SF17">
    <property type="entry name" value="ALKALINE PROTEASE SECRETION PROTEIN APRE"/>
    <property type="match status" value="1"/>
</dbReference>
<dbReference type="InterPro" id="IPR058982">
    <property type="entry name" value="Beta-barrel_AprE"/>
</dbReference>
<comment type="similarity">
    <text evidence="2 9">Belongs to the membrane fusion protein (MFP) (TC 8.A.1) family.</text>
</comment>
<evidence type="ECO:0000256" key="3">
    <source>
        <dbReference type="ARBA" id="ARBA00022448"/>
    </source>
</evidence>
<name>Q1QJ26_NITHX</name>
<evidence type="ECO:0000256" key="5">
    <source>
        <dbReference type="ARBA" id="ARBA00022519"/>
    </source>
</evidence>
<dbReference type="Gene3D" id="2.40.50.100">
    <property type="match status" value="1"/>
</dbReference>
<keyword evidence="6 9" id="KW-0812">Transmembrane</keyword>
<evidence type="ECO:0000313" key="13">
    <source>
        <dbReference type="EMBL" id="ABE63771.1"/>
    </source>
</evidence>
<protein>
    <recommendedName>
        <fullName evidence="9">Membrane fusion protein (MFP) family protein</fullName>
    </recommendedName>
</protein>
<evidence type="ECO:0000256" key="1">
    <source>
        <dbReference type="ARBA" id="ARBA00004377"/>
    </source>
</evidence>
<evidence type="ECO:0000256" key="2">
    <source>
        <dbReference type="ARBA" id="ARBA00009477"/>
    </source>
</evidence>
<keyword evidence="14" id="KW-1185">Reference proteome</keyword>
<evidence type="ECO:0000259" key="12">
    <source>
        <dbReference type="Pfam" id="PF26002"/>
    </source>
</evidence>
<dbReference type="OrthoDB" id="9810980at2"/>